<evidence type="ECO:0000313" key="1">
    <source>
        <dbReference type="EMBL" id="KAK8057507.1"/>
    </source>
</evidence>
<keyword evidence="2" id="KW-1185">Reference proteome</keyword>
<name>A0ABR1UF27_9PEZI</name>
<comment type="caution">
    <text evidence="1">The sequence shown here is derived from an EMBL/GenBank/DDBJ whole genome shotgun (WGS) entry which is preliminary data.</text>
</comment>
<sequence length="633" mass="71599">MAELVGIVASGISIAELAGRIVAAGLKIKNLLGEIKNVSEDLQDLHEYLNFIHSLGLQLQSIKHNPVDTNSPLQLAIFRCDTAAASLGGLVDELSNLVKEKGIRGKLRAVLQKDMVKNLKKRLSRDINLLSLAYKVASQEYMFALQQTYPDVIVDRVAEKVSTYLDETIVTRLEQAVTNRLDPGALLAGIDQNGSAADCSVYTRVRISDRVEISQQVTINFGGSRPFRSRQWSLPPWLSFNSIKLILDRSQWGWKYQFRNFTRLSIDSEVYDIVWDTIQRDSLEEFRRLVEGGCVNIHDRFYMPLMHDSNDWLRENSMITMAMRSSSWEIFNYLTTHNVEFHGLANVEPWNSTSKSFDGIQKALHAHSENIPIMGVCFAGYNGDYQSLVTLIHSLQADDPALKDNADSTPWRLYMAMSIVARSIISQTDSAPYIVRYFLSHQDDRDHGIILKDGFRLLPDSGVPENTVSLLIFQLAVALITSVLVFPDYHVIGWSELLRDVLDSILLESDASMQQHQIFEALPLSKIVPQLLHYVPWEISSVEWEVAVQVLVQTLSTCSVDLTAYGDYLKDSRLEALTKKEEQEQESLVYGPLAEDWKVWVSEPTDIFVGDFWQVVEHPEPLHVPGAWVEEIG</sequence>
<evidence type="ECO:0000313" key="2">
    <source>
        <dbReference type="Proteomes" id="UP001446871"/>
    </source>
</evidence>
<proteinExistence type="predicted"/>
<dbReference type="EMBL" id="JAQQWM010000007">
    <property type="protein sequence ID" value="KAK8057507.1"/>
    <property type="molecule type" value="Genomic_DNA"/>
</dbReference>
<protein>
    <recommendedName>
        <fullName evidence="3">NACHT-NTPase and P-loop NTPases N-terminal domain-containing protein</fullName>
    </recommendedName>
</protein>
<gene>
    <name evidence="1" type="ORF">PG996_011444</name>
</gene>
<evidence type="ECO:0008006" key="3">
    <source>
        <dbReference type="Google" id="ProtNLM"/>
    </source>
</evidence>
<accession>A0ABR1UF27</accession>
<dbReference type="Proteomes" id="UP001446871">
    <property type="component" value="Unassembled WGS sequence"/>
</dbReference>
<reference evidence="1 2" key="1">
    <citation type="submission" date="2023-01" db="EMBL/GenBank/DDBJ databases">
        <title>Analysis of 21 Apiospora genomes using comparative genomics revels a genus with tremendous synthesis potential of carbohydrate active enzymes and secondary metabolites.</title>
        <authorList>
            <person name="Sorensen T."/>
        </authorList>
    </citation>
    <scope>NUCLEOTIDE SEQUENCE [LARGE SCALE GENOMIC DNA]</scope>
    <source>
        <strain evidence="1 2">CBS 83171</strain>
    </source>
</reference>
<organism evidence="1 2">
    <name type="scientific">Apiospora saccharicola</name>
    <dbReference type="NCBI Taxonomy" id="335842"/>
    <lineage>
        <taxon>Eukaryota</taxon>
        <taxon>Fungi</taxon>
        <taxon>Dikarya</taxon>
        <taxon>Ascomycota</taxon>
        <taxon>Pezizomycotina</taxon>
        <taxon>Sordariomycetes</taxon>
        <taxon>Xylariomycetidae</taxon>
        <taxon>Amphisphaeriales</taxon>
        <taxon>Apiosporaceae</taxon>
        <taxon>Apiospora</taxon>
    </lineage>
</organism>